<dbReference type="SUPFAM" id="SSF50044">
    <property type="entry name" value="SH3-domain"/>
    <property type="match status" value="3"/>
</dbReference>
<keyword evidence="10" id="KW-1185">Reference proteome</keyword>
<feature type="domain" description="SH3" evidence="7">
    <location>
        <begin position="2699"/>
        <end position="2760"/>
    </location>
</feature>
<proteinExistence type="predicted"/>
<evidence type="ECO:0000313" key="9">
    <source>
        <dbReference type="EMBL" id="KAK6633565.1"/>
    </source>
</evidence>
<dbReference type="PROSITE" id="PS50831">
    <property type="entry name" value="SOHO"/>
    <property type="match status" value="1"/>
</dbReference>
<feature type="region of interest" description="Disordered" evidence="6">
    <location>
        <begin position="1653"/>
        <end position="1683"/>
    </location>
</feature>
<feature type="compositionally biased region" description="Low complexity" evidence="6">
    <location>
        <begin position="1009"/>
        <end position="1026"/>
    </location>
</feature>
<keyword evidence="2 4" id="KW-0728">SH3 domain</keyword>
<evidence type="ECO:0000256" key="2">
    <source>
        <dbReference type="ARBA" id="ARBA00022443"/>
    </source>
</evidence>
<dbReference type="PANTHER" id="PTHR14167:SF116">
    <property type="entry name" value="CAP, ISOFORM AC"/>
    <property type="match status" value="1"/>
</dbReference>
<dbReference type="PROSITE" id="PS50002">
    <property type="entry name" value="SH3"/>
    <property type="match status" value="3"/>
</dbReference>
<feature type="compositionally biased region" description="Basic and acidic residues" evidence="6">
    <location>
        <begin position="1712"/>
        <end position="1728"/>
    </location>
</feature>
<dbReference type="InterPro" id="IPR036028">
    <property type="entry name" value="SH3-like_dom_sf"/>
</dbReference>
<feature type="compositionally biased region" description="Basic and acidic residues" evidence="6">
    <location>
        <begin position="654"/>
        <end position="676"/>
    </location>
</feature>
<dbReference type="PRINTS" id="PR00499">
    <property type="entry name" value="P67PHOX"/>
</dbReference>
<evidence type="ECO:0000256" key="3">
    <source>
        <dbReference type="ARBA" id="ARBA00022949"/>
    </source>
</evidence>
<feature type="domain" description="SH3" evidence="7">
    <location>
        <begin position="2537"/>
        <end position="2596"/>
    </location>
</feature>
<feature type="region of interest" description="Disordered" evidence="6">
    <location>
        <begin position="1301"/>
        <end position="1364"/>
    </location>
</feature>
<dbReference type="Pfam" id="PF00018">
    <property type="entry name" value="SH3_1"/>
    <property type="match status" value="2"/>
</dbReference>
<feature type="compositionally biased region" description="Polar residues" evidence="6">
    <location>
        <begin position="695"/>
        <end position="719"/>
    </location>
</feature>
<feature type="domain" description="SoHo" evidence="8">
    <location>
        <begin position="183"/>
        <end position="245"/>
    </location>
</feature>
<organism evidence="9 10">
    <name type="scientific">Polyplax serrata</name>
    <name type="common">Common mouse louse</name>
    <dbReference type="NCBI Taxonomy" id="468196"/>
    <lineage>
        <taxon>Eukaryota</taxon>
        <taxon>Metazoa</taxon>
        <taxon>Ecdysozoa</taxon>
        <taxon>Arthropoda</taxon>
        <taxon>Hexapoda</taxon>
        <taxon>Insecta</taxon>
        <taxon>Pterygota</taxon>
        <taxon>Neoptera</taxon>
        <taxon>Paraneoptera</taxon>
        <taxon>Psocodea</taxon>
        <taxon>Troctomorpha</taxon>
        <taxon>Phthiraptera</taxon>
        <taxon>Anoplura</taxon>
        <taxon>Polyplacidae</taxon>
        <taxon>Polyplax</taxon>
    </lineage>
</organism>
<feature type="compositionally biased region" description="Basic and acidic residues" evidence="6">
    <location>
        <begin position="32"/>
        <end position="46"/>
    </location>
</feature>
<evidence type="ECO:0000259" key="8">
    <source>
        <dbReference type="PROSITE" id="PS50831"/>
    </source>
</evidence>
<feature type="compositionally biased region" description="Basic and acidic residues" evidence="6">
    <location>
        <begin position="723"/>
        <end position="748"/>
    </location>
</feature>
<feature type="compositionally biased region" description="Polar residues" evidence="6">
    <location>
        <begin position="22"/>
        <end position="31"/>
    </location>
</feature>
<protein>
    <submittedName>
        <fullName evidence="9">Uncharacterized protein</fullName>
    </submittedName>
</protein>
<dbReference type="EMBL" id="JAWJWF010000004">
    <property type="protein sequence ID" value="KAK6633565.1"/>
    <property type="molecule type" value="Genomic_DNA"/>
</dbReference>
<feature type="compositionally biased region" description="Basic and acidic residues" evidence="6">
    <location>
        <begin position="328"/>
        <end position="337"/>
    </location>
</feature>
<feature type="compositionally biased region" description="Polar residues" evidence="6">
    <location>
        <begin position="2281"/>
        <end position="2292"/>
    </location>
</feature>
<dbReference type="Gene3D" id="2.30.30.40">
    <property type="entry name" value="SH3 Domains"/>
    <property type="match status" value="3"/>
</dbReference>
<keyword evidence="5" id="KW-0175">Coiled coil</keyword>
<dbReference type="InterPro" id="IPR003127">
    <property type="entry name" value="SoHo_dom"/>
</dbReference>
<evidence type="ECO:0000256" key="6">
    <source>
        <dbReference type="SAM" id="MobiDB-lite"/>
    </source>
</evidence>
<feature type="region of interest" description="Disordered" evidence="6">
    <location>
        <begin position="2162"/>
        <end position="2187"/>
    </location>
</feature>
<feature type="region of interest" description="Disordered" evidence="6">
    <location>
        <begin position="165"/>
        <end position="195"/>
    </location>
</feature>
<feature type="coiled-coil region" evidence="5">
    <location>
        <begin position="1480"/>
        <end position="1541"/>
    </location>
</feature>
<dbReference type="InterPro" id="IPR050384">
    <property type="entry name" value="Endophilin_SH3RF"/>
</dbReference>
<feature type="region of interest" description="Disordered" evidence="6">
    <location>
        <begin position="1"/>
        <end position="126"/>
    </location>
</feature>
<sequence>MSGTVLFSPSFRATAPRPGVWSPNQKVSVESTETKEENQERKKLEDEPIPPVWTPRSAQASPVPEKKEFRPVNFESPVLSRKKYTEEVKRESSVPPPWQQPGGDKLPELAKSPSSPALSLPRAPNPTVTLLQKAREGYLPRGARYLNSKVNDTRSPDDSVVERLEFVSSTSSKTESERPRDGEVTPKKVVGIGPTTKEGIPLVLRSEVNAENKEKWYKRMYDSLHKAGSDDDYVTVKYRTSPNRRGVYGYQHGSTSGYQSEPETLNSDLTSKNYITLDRRREETVAPEPIIIKTRVSPPRREYFPGYKNQPGKIEDYEPGRSSISEVEANKEEEKSRPTRTIQPSRSFTNYASGYISDPQFVYKRTEDDVQSPPSSEEQKEAYKIIQKGGEIPLKGLRKPAPERPKDDIDTEIEYFPLSSTLTRIRVHKQNITPLCDFPFSLNPSVHQETTLSFPDLSYGVCSSYAQIQLFSPCGQHELNQDLGEFSNSPVVEIYPRERDKKFSVHLQNISELNNYVPVVPKPRIKQRKPPIYVNLPVSGKSDSPDLSIPKEEESQIGSSIFQVPSGLNRNGSSQSSLKKQGFATFSELKRIAPSLLTKRTRSVAPPKAIIKIAKPENTSRKSSIPVSLSSLRDKKSILIGKSKETLISKREIGLEKPKKEKKETSQSRIADQEPKRLKKETKKCKLTHSESFQRVKSSSKTNRSLKTLTINVNRNQAVIKSLSKEKKNKEEEKRDKENKRKRTDSDSKAGNSDIPALQSSISNLKSSPSGSKKAQSNAPTEATGSKMSSAYDNSEQASMPRIDDNVTEAYRTRSFSPDVRRKIFKLPDMNKPLPPKRKQSKYSPTLRILSKMKVIYPRHRSRLDEYESNVKFLQDKIKRKLKDEKETKIEFGDDVETVRTVKKDKSGEMSIKTNRFVRVSRPLSSESLRATYPDIGHRGHIAESRTRYGSLDGIKTLVSGKSIVGSDVKNASEIVVRQSVSPLLKRESSKRKTIEIKESSRKGTIAALPPKKSSSPNPSLSSLRSGISVKSPVSDRGSTSSTERIRSPHTKLISPNSSVSRLSSVSRSTSPVNPVIKTRSQKTVDSRLSAKKSTIVPIQQKSVIAKRAVKQREVAPVVKKCAGQRILLSKIDKTAIAKAESAKKVTQVGKTIVSGKEKSRRDKIGTVLTVIKKDPVEETGQEKNEITAGRDLVRTDSFFQNLFLRNATERRPVVEMNKVSSVLELAQMYQRRVNWPDTYKSEPSLVTFYLNQKRPVSLSKFRRFDSDFSSSRSHSPLGSLHSENFQLKLRRFDSMSQFGDDLYKDHSPEGKERSSSEPPFFRSGSNSPEEEKCTKTSQSEANSMRSSPNSSRSPSSRRIRSYRSPSKPLEYYRCIKRISSRARSAGDVEKIKSKSNISGELAESTSSLNLSNFSDHAEYSVLEFIPTRKCERFRELHKFYSNLERMEKLEKTASTGDLRPRLRNEEIIDFDRWKKVRTKERAEAELKTLVDNLIKTQKEKDLLFRAADVAAIRWKGDRGLRIKERSVEDLKEQFNRYTEKEEEPELMVDSKRTEKYLWKGGSVVDVTGSSTLTSHRYKPLSIGESQRSGKATSKMENECGYTLKAWSSLSNEELRLLKGQLSEIYTQEAHRKRFSDWSESVRDKYDIIVPSNTDIKSPGESSLRVQCASTTSRSQTLTPTKERKEILRTEWEHSGSVKTLPLSHEQNGDMELSKFSRSHSETRHSRQEYFPTKRSKSASSKPLSEDEKKRLSLTLSREVIEKMAKGSSTTPVLPRETMGALAVASGKFQKGTTSHPKPVDDFLFVMTSENRNDEFIQDWRGNVDDEISKSTKLNVISELESGSGSSETSIKTVIRNNSLDVLKKVQYFEDLQQGNDETAEGMENVEEFNSLETREYERKKVVDTVDRHTENFRKDKSDVMIEVKKEKSKAALTQSSSLENIDHYFGQQKQYATSPQPNKSAEKFVSTESSRTLIPPPVKTEENIFDEGKWVPVRYDSTSPVAFKRIPSRSGSYESLFSYRSRSVSPDPTKYYRTYLRMVKCGAVRKLCNKFESWEDLLSLSCDKDFWLPPAPRRFASDPELTRDLLKRFGTDPTKVTIRGQEVGDVRWLRTKFEKDLNPVRGRSRFRRVRSPLVRSSLTGPDRFMPRINVISKKAELQLQGLQPEQGKSLTSPTRRQELPASPEGYTSLIDYTKDHGGYYFTGEVEKLKRKFEKLEDAERLSILGQMYTSTPDVNELRDIAPYLECGWVAHRHPGHSTSPEFQAKKREPFRKVNVKPRPRSSSPVRTNKPLSILKQSYPSSDRSVFADQKFDPSIHRPKYRYQPERDVDRRFKSGDSEWWRNWNKPTVTFKEAFDFGFDPDISQICDLSPPDSPRKYVESEVTIHYKSPVRSEAKAMLSEDELARRQAESMKRIYKEERRRKYLQELQDMNSRRHTDNFTPSQKSPIPLNRYDDFPLDCNQYYPKTKDHSIDPVLVARGLYDFVGKRPRDLAFRRGDIIFIMRRLDKNWCEGELNGAVGLFPLSYVEVIPYNEIHMKFGRARAKYDFAPQTPLELSARKGDMVTLIRKIDENWFEGRIGERTGIIPASYCHIMAMPQASRTVSHTEKVSKPVAAPAAHSLIHDGSRVSSKHYYTPYLSSPNSPGRSTASATSTNYSDGHLMTADMLIDEALMQLDEEFDLKRGNSNVPSRNVRVHPRPEPALYQVLFNHVPNNDDELELVQGETVTVVEKCGDGWYIGSKTNDGKLGIFPGTHVRRIAPEFV</sequence>
<evidence type="ECO:0000256" key="1">
    <source>
        <dbReference type="ARBA" id="ARBA00004282"/>
    </source>
</evidence>
<dbReference type="Proteomes" id="UP001359485">
    <property type="component" value="Unassembled WGS sequence"/>
</dbReference>
<name>A0ABR1B235_POLSC</name>
<comment type="subcellular location">
    <subcellularLocation>
        <location evidence="1">Cell junction</location>
    </subcellularLocation>
</comment>
<feature type="region of interest" description="Disordered" evidence="6">
    <location>
        <begin position="2257"/>
        <end position="2292"/>
    </location>
</feature>
<dbReference type="Pfam" id="PF14604">
    <property type="entry name" value="SH3_9"/>
    <property type="match status" value="1"/>
</dbReference>
<feature type="compositionally biased region" description="Basic and acidic residues" evidence="6">
    <location>
        <begin position="1302"/>
        <end position="1316"/>
    </location>
</feature>
<dbReference type="SMART" id="SM00326">
    <property type="entry name" value="SH3"/>
    <property type="match status" value="3"/>
</dbReference>
<feature type="compositionally biased region" description="Basic and acidic residues" evidence="6">
    <location>
        <begin position="174"/>
        <end position="186"/>
    </location>
</feature>
<evidence type="ECO:0000313" key="10">
    <source>
        <dbReference type="Proteomes" id="UP001359485"/>
    </source>
</evidence>
<feature type="domain" description="SH3" evidence="7">
    <location>
        <begin position="2473"/>
        <end position="2532"/>
    </location>
</feature>
<dbReference type="InterPro" id="IPR001452">
    <property type="entry name" value="SH3_domain"/>
</dbReference>
<evidence type="ECO:0000256" key="4">
    <source>
        <dbReference type="PROSITE-ProRule" id="PRU00192"/>
    </source>
</evidence>
<dbReference type="PANTHER" id="PTHR14167">
    <property type="entry name" value="SH3 DOMAIN-CONTAINING"/>
    <property type="match status" value="1"/>
</dbReference>
<feature type="region of interest" description="Disordered" evidence="6">
    <location>
        <begin position="1698"/>
        <end position="1751"/>
    </location>
</feature>
<evidence type="ECO:0000259" key="7">
    <source>
        <dbReference type="PROSITE" id="PS50002"/>
    </source>
</evidence>
<feature type="compositionally biased region" description="Basic residues" evidence="6">
    <location>
        <begin position="677"/>
        <end position="687"/>
    </location>
</feature>
<feature type="compositionally biased region" description="Polar residues" evidence="6">
    <location>
        <begin position="758"/>
        <end position="798"/>
    </location>
</feature>
<feature type="compositionally biased region" description="Low complexity" evidence="6">
    <location>
        <begin position="109"/>
        <end position="126"/>
    </location>
</feature>
<feature type="compositionally biased region" description="Basic and acidic residues" evidence="6">
    <location>
        <begin position="985"/>
        <end position="1002"/>
    </location>
</feature>
<feature type="compositionally biased region" description="Basic and acidic residues" evidence="6">
    <location>
        <begin position="83"/>
        <end position="92"/>
    </location>
</feature>
<feature type="compositionally biased region" description="Polar residues" evidence="6">
    <location>
        <begin position="1950"/>
        <end position="1960"/>
    </location>
</feature>
<reference evidence="9 10" key="1">
    <citation type="submission" date="2023-09" db="EMBL/GenBank/DDBJ databases">
        <title>Genomes of two closely related lineages of the louse Polyplax serrata with different host specificities.</title>
        <authorList>
            <person name="Martinu J."/>
            <person name="Tarabai H."/>
            <person name="Stefka J."/>
            <person name="Hypsa V."/>
        </authorList>
    </citation>
    <scope>NUCLEOTIDE SEQUENCE [LARGE SCALE GENOMIC DNA]</scope>
    <source>
        <strain evidence="9">98ZLc_SE</strain>
    </source>
</reference>
<feature type="region of interest" description="Disordered" evidence="6">
    <location>
        <begin position="1950"/>
        <end position="1977"/>
    </location>
</feature>
<comment type="caution">
    <text evidence="9">The sequence shown here is derived from an EMBL/GenBank/DDBJ whole genome shotgun (WGS) entry which is preliminary data.</text>
</comment>
<feature type="region of interest" description="Disordered" evidence="6">
    <location>
        <begin position="302"/>
        <end position="345"/>
    </location>
</feature>
<keyword evidence="3" id="KW-0965">Cell junction</keyword>
<feature type="coiled-coil region" evidence="5">
    <location>
        <begin position="857"/>
        <end position="884"/>
    </location>
</feature>
<accession>A0ABR1B235</accession>
<feature type="compositionally biased region" description="Low complexity" evidence="6">
    <location>
        <begin position="1344"/>
        <end position="1355"/>
    </location>
</feature>
<feature type="compositionally biased region" description="Polar residues" evidence="6">
    <location>
        <begin position="1653"/>
        <end position="1680"/>
    </location>
</feature>
<feature type="region of interest" description="Disordered" evidence="6">
    <location>
        <begin position="984"/>
        <end position="1085"/>
    </location>
</feature>
<feature type="compositionally biased region" description="Low complexity" evidence="6">
    <location>
        <begin position="1055"/>
        <end position="1076"/>
    </location>
</feature>
<feature type="region of interest" description="Disordered" evidence="6">
    <location>
        <begin position="243"/>
        <end position="266"/>
    </location>
</feature>
<evidence type="ECO:0000256" key="5">
    <source>
        <dbReference type="SAM" id="Coils"/>
    </source>
</evidence>
<gene>
    <name evidence="9" type="ORF">RUM44_004172</name>
</gene>
<dbReference type="CDD" id="cd11782">
    <property type="entry name" value="SH3_Sorbs_2"/>
    <property type="match status" value="1"/>
</dbReference>
<feature type="compositionally biased region" description="Polar residues" evidence="6">
    <location>
        <begin position="252"/>
        <end position="266"/>
    </location>
</feature>
<feature type="region of interest" description="Disordered" evidence="6">
    <location>
        <begin position="654"/>
        <end position="842"/>
    </location>
</feature>